<evidence type="ECO:0000259" key="3">
    <source>
        <dbReference type="Pfam" id="PF00884"/>
    </source>
</evidence>
<reference evidence="4 5" key="1">
    <citation type="submission" date="2019-02" db="EMBL/GenBank/DDBJ databases">
        <title>Paenibacillus sp. nov., isolated from surface-sterilized tissue of Thalictrum simplex L.</title>
        <authorList>
            <person name="Tuo L."/>
        </authorList>
    </citation>
    <scope>NUCLEOTIDE SEQUENCE [LARGE SCALE GENOMIC DNA]</scope>
    <source>
        <strain evidence="4 5">N2SHLJ1</strain>
    </source>
</reference>
<dbReference type="PANTHER" id="PTHR45953">
    <property type="entry name" value="IDURONATE 2-SULFATASE"/>
    <property type="match status" value="1"/>
</dbReference>
<comment type="caution">
    <text evidence="4">The sequence shown here is derived from an EMBL/GenBank/DDBJ whole genome shotgun (WGS) entry which is preliminary data.</text>
</comment>
<keyword evidence="5" id="KW-1185">Reference proteome</keyword>
<dbReference type="Pfam" id="PF00884">
    <property type="entry name" value="Sulfatase"/>
    <property type="match status" value="1"/>
</dbReference>
<evidence type="ECO:0000313" key="5">
    <source>
        <dbReference type="Proteomes" id="UP000293142"/>
    </source>
</evidence>
<dbReference type="RefSeq" id="WP_131012868.1">
    <property type="nucleotide sequence ID" value="NZ_SIRE01000005.1"/>
</dbReference>
<feature type="domain" description="Sulfatase N-terminal" evidence="3">
    <location>
        <begin position="4"/>
        <end position="364"/>
    </location>
</feature>
<accession>A0A4Q9DVR4</accession>
<evidence type="ECO:0000313" key="4">
    <source>
        <dbReference type="EMBL" id="TBL80455.1"/>
    </source>
</evidence>
<dbReference type="GO" id="GO:0008484">
    <property type="term" value="F:sulfuric ester hydrolase activity"/>
    <property type="evidence" value="ECO:0007669"/>
    <property type="project" value="TreeGrafter"/>
</dbReference>
<dbReference type="SUPFAM" id="SSF53649">
    <property type="entry name" value="Alkaline phosphatase-like"/>
    <property type="match status" value="1"/>
</dbReference>
<dbReference type="InterPro" id="IPR017850">
    <property type="entry name" value="Alkaline_phosphatase_core_sf"/>
</dbReference>
<organism evidence="4 5">
    <name type="scientific">Paenibacillus thalictri</name>
    <dbReference type="NCBI Taxonomy" id="2527873"/>
    <lineage>
        <taxon>Bacteria</taxon>
        <taxon>Bacillati</taxon>
        <taxon>Bacillota</taxon>
        <taxon>Bacilli</taxon>
        <taxon>Bacillales</taxon>
        <taxon>Paenibacillaceae</taxon>
        <taxon>Paenibacillus</taxon>
    </lineage>
</organism>
<dbReference type="PANTHER" id="PTHR45953:SF1">
    <property type="entry name" value="IDURONATE 2-SULFATASE"/>
    <property type="match status" value="1"/>
</dbReference>
<gene>
    <name evidence="4" type="ORF">EYB31_08560</name>
</gene>
<dbReference type="GO" id="GO:0005737">
    <property type="term" value="C:cytoplasm"/>
    <property type="evidence" value="ECO:0007669"/>
    <property type="project" value="TreeGrafter"/>
</dbReference>
<name>A0A4Q9DVR4_9BACL</name>
<sequence length="481" mass="55298">MEKPNILWICTDQQRFDTMGCYGNTSVRTPNIDKLAENGVLFENAFCQATVCTPSRASFLTGRYPRTTRCRQNGQNMPEDELLVTRLLADAGYVGGLSGKLHLSACNPKVTAGTERRINDGYSQFHWSHHPEDDWATNEYIQWLRAKGKAYRPQPTEGSRYVQIGPDAEDHQSAWCAEKAIEFIEANERYSRPWFFSVNMFDPHHPFNPPQAYLQRYLDRLDDIPLPNVAPGEPDSKTYFQRYDHNGAYGDSKLYPFSSMTDQDHKMVRAAYWAMVDLIDEQVGRMIEALERTNQLDNTIVIFMSDHGELLGDHGVYLKGAFFYEPSVHVPLIISNPSRFTPNRRNRELVELTDLAPTLMEAAGLDIHPGMQGKSLWPLLTEAERGDEKHREDIYCEHYNASSKQNGIGGFATMVRTDRYKLVSYHKRNEGELYDLQQDPNETCNLWNDVNFLAVKLDMYERLCDRMAETVDPLPERLAVW</sequence>
<proteinExistence type="predicted"/>
<protein>
    <submittedName>
        <fullName evidence="4">DUF4976 domain-containing protein</fullName>
    </submittedName>
</protein>
<dbReference type="EMBL" id="SIRE01000005">
    <property type="protein sequence ID" value="TBL80455.1"/>
    <property type="molecule type" value="Genomic_DNA"/>
</dbReference>
<dbReference type="OrthoDB" id="9762324at2"/>
<keyword evidence="1" id="KW-0479">Metal-binding</keyword>
<dbReference type="Gene3D" id="3.40.720.10">
    <property type="entry name" value="Alkaline Phosphatase, subunit A"/>
    <property type="match status" value="1"/>
</dbReference>
<dbReference type="Proteomes" id="UP000293142">
    <property type="component" value="Unassembled WGS sequence"/>
</dbReference>
<dbReference type="InterPro" id="IPR000917">
    <property type="entry name" value="Sulfatase_N"/>
</dbReference>
<evidence type="ECO:0000256" key="1">
    <source>
        <dbReference type="ARBA" id="ARBA00022723"/>
    </source>
</evidence>
<dbReference type="AlphaFoldDB" id="A0A4Q9DVR4"/>
<evidence type="ECO:0000256" key="2">
    <source>
        <dbReference type="ARBA" id="ARBA00022801"/>
    </source>
</evidence>
<dbReference type="GO" id="GO:0046872">
    <property type="term" value="F:metal ion binding"/>
    <property type="evidence" value="ECO:0007669"/>
    <property type="project" value="UniProtKB-KW"/>
</dbReference>
<keyword evidence="2" id="KW-0378">Hydrolase</keyword>